<feature type="transmembrane region" description="Helical" evidence="1">
    <location>
        <begin position="7"/>
        <end position="29"/>
    </location>
</feature>
<dbReference type="Proteomes" id="UP000192368">
    <property type="component" value="Unassembled WGS sequence"/>
</dbReference>
<protein>
    <recommendedName>
        <fullName evidence="4">FtsX-like permease family protein</fullName>
    </recommendedName>
</protein>
<proteinExistence type="predicted"/>
<evidence type="ECO:0008006" key="4">
    <source>
        <dbReference type="Google" id="ProtNLM"/>
    </source>
</evidence>
<keyword evidence="3" id="KW-1185">Reference proteome</keyword>
<dbReference type="STRING" id="573058.SAMN00017477_0304"/>
<dbReference type="RefSeq" id="WP_084230005.1">
    <property type="nucleotide sequence ID" value="NZ_FWWR01000009.1"/>
</dbReference>
<accession>A0A1W1UIY5</accession>
<evidence type="ECO:0000313" key="3">
    <source>
        <dbReference type="Proteomes" id="UP000192368"/>
    </source>
</evidence>
<reference evidence="3" key="1">
    <citation type="submission" date="2017-04" db="EMBL/GenBank/DDBJ databases">
        <authorList>
            <person name="Varghese N."/>
            <person name="Submissions S."/>
        </authorList>
    </citation>
    <scope>NUCLEOTIDE SEQUENCE [LARGE SCALE GENOMIC DNA]</scope>
    <source>
        <strain evidence="3">DSM 20463</strain>
    </source>
</reference>
<dbReference type="AlphaFoldDB" id="A0A1W1UIY5"/>
<keyword evidence="1" id="KW-1133">Transmembrane helix</keyword>
<evidence type="ECO:0000256" key="1">
    <source>
        <dbReference type="SAM" id="Phobius"/>
    </source>
</evidence>
<keyword evidence="1" id="KW-0472">Membrane</keyword>
<evidence type="ECO:0000313" key="2">
    <source>
        <dbReference type="EMBL" id="SMB80973.1"/>
    </source>
</evidence>
<feature type="transmembrane region" description="Helical" evidence="1">
    <location>
        <begin position="272"/>
        <end position="295"/>
    </location>
</feature>
<sequence>MNLIKKNIIIILFFITINCIFILAFNYIVGNDEANFPYNMSENYIIFAKDEDLPYQKKSFDFLNMYDDVRVIAEGKDNIVLGVYDPQMYYYIRSTKFIIPKWFRYFSDEDYENKNKVGIAIVSIEDIKRKGFDNKFMDEVEVNYDFELINLFDRNSVIADKHFQIIKNLFAMDEEISKIYIDSHNIKTIKNVGKNFKSLGYKELSTKNTKDILSLLSATLESKRYVQYMVISIACIYLMLISGIFIGLFKYDRYIYISRVSGASIGDIFRRLIKIIMPVSIIMSVISILLALSYLKFVDKIYISEVHLIQIQGFLFFSLWSVLFIKYFLINLKIKRIMR</sequence>
<dbReference type="EMBL" id="FWWR01000009">
    <property type="protein sequence ID" value="SMB80973.1"/>
    <property type="molecule type" value="Genomic_DNA"/>
</dbReference>
<organism evidence="2 3">
    <name type="scientific">Peptoniphilus asaccharolyticus DSM 20463</name>
    <dbReference type="NCBI Taxonomy" id="573058"/>
    <lineage>
        <taxon>Bacteria</taxon>
        <taxon>Bacillati</taxon>
        <taxon>Bacillota</taxon>
        <taxon>Tissierellia</taxon>
        <taxon>Tissierellales</taxon>
        <taxon>Peptoniphilaceae</taxon>
        <taxon>Peptoniphilus</taxon>
    </lineage>
</organism>
<feature type="transmembrane region" description="Helical" evidence="1">
    <location>
        <begin position="307"/>
        <end position="329"/>
    </location>
</feature>
<feature type="transmembrane region" description="Helical" evidence="1">
    <location>
        <begin position="225"/>
        <end position="251"/>
    </location>
</feature>
<keyword evidence="1" id="KW-0812">Transmembrane</keyword>
<gene>
    <name evidence="2" type="ORF">SAMN00017477_0304</name>
</gene>
<name>A0A1W1UIY5_PEPAS</name>